<evidence type="ECO:0000256" key="1">
    <source>
        <dbReference type="ARBA" id="ARBA00001947"/>
    </source>
</evidence>
<evidence type="ECO:0000256" key="3">
    <source>
        <dbReference type="ARBA" id="ARBA00022723"/>
    </source>
</evidence>
<reference evidence="8" key="1">
    <citation type="submission" date="2018-05" db="EMBL/GenBank/DDBJ databases">
        <authorList>
            <person name="Lanie J.A."/>
            <person name="Ng W.-L."/>
            <person name="Kazmierczak K.M."/>
            <person name="Andrzejewski T.M."/>
            <person name="Davidsen T.M."/>
            <person name="Wayne K.J."/>
            <person name="Tettelin H."/>
            <person name="Glass J.I."/>
            <person name="Rusch D."/>
            <person name="Podicherti R."/>
            <person name="Tsui H.-C.T."/>
            <person name="Winkler M.E."/>
        </authorList>
    </citation>
    <scope>NUCLEOTIDE SEQUENCE</scope>
</reference>
<organism evidence="8">
    <name type="scientific">marine metagenome</name>
    <dbReference type="NCBI Taxonomy" id="408172"/>
    <lineage>
        <taxon>unclassified sequences</taxon>
        <taxon>metagenomes</taxon>
        <taxon>ecological metagenomes</taxon>
    </lineage>
</organism>
<name>A0A382JRA0_9ZZZZ</name>
<evidence type="ECO:0000256" key="6">
    <source>
        <dbReference type="ARBA" id="ARBA00023049"/>
    </source>
</evidence>
<dbReference type="Pfam" id="PF01435">
    <property type="entry name" value="Peptidase_M48"/>
    <property type="match status" value="1"/>
</dbReference>
<dbReference type="GO" id="GO:0006508">
    <property type="term" value="P:proteolysis"/>
    <property type="evidence" value="ECO:0007669"/>
    <property type="project" value="UniProtKB-KW"/>
</dbReference>
<protein>
    <recommendedName>
        <fullName evidence="7">Peptidase M48 domain-containing protein</fullName>
    </recommendedName>
</protein>
<feature type="non-terminal residue" evidence="8">
    <location>
        <position position="173"/>
    </location>
</feature>
<gene>
    <name evidence="8" type="ORF">METZ01_LOCUS267202</name>
</gene>
<keyword evidence="2" id="KW-0645">Protease</keyword>
<evidence type="ECO:0000256" key="2">
    <source>
        <dbReference type="ARBA" id="ARBA00022670"/>
    </source>
</evidence>
<dbReference type="EMBL" id="UINC01075805">
    <property type="protein sequence ID" value="SVC14348.1"/>
    <property type="molecule type" value="Genomic_DNA"/>
</dbReference>
<keyword evidence="3" id="KW-0479">Metal-binding</keyword>
<comment type="cofactor">
    <cofactor evidence="1">
        <name>Zn(2+)</name>
        <dbReference type="ChEBI" id="CHEBI:29105"/>
    </cofactor>
</comment>
<dbReference type="InterPro" id="IPR001915">
    <property type="entry name" value="Peptidase_M48"/>
</dbReference>
<dbReference type="Gene3D" id="3.30.2010.10">
    <property type="entry name" value="Metalloproteases ('zincins'), catalytic domain"/>
    <property type="match status" value="1"/>
</dbReference>
<sequence>MNNPKKLVNRCRYPGDENLQKELLKDKKIKSFLKSNKKSFQTASDHSHQIHLSHSLQVTPKSSPYLFEIVDKCLSVIDLKSNDINVFIISNQHINAWCSKTKDRVDIGLHSGLINSMEFDELCFIVGHEFGHALYDHHRLPAYGISQELRLPPSKLLKLMSWSRQSEISADRA</sequence>
<evidence type="ECO:0000313" key="8">
    <source>
        <dbReference type="EMBL" id="SVC14348.1"/>
    </source>
</evidence>
<keyword evidence="5" id="KW-0862">Zinc</keyword>
<evidence type="ECO:0000256" key="5">
    <source>
        <dbReference type="ARBA" id="ARBA00022833"/>
    </source>
</evidence>
<feature type="domain" description="Peptidase M48" evidence="7">
    <location>
        <begin position="61"/>
        <end position="141"/>
    </location>
</feature>
<dbReference type="GO" id="GO:0046872">
    <property type="term" value="F:metal ion binding"/>
    <property type="evidence" value="ECO:0007669"/>
    <property type="project" value="UniProtKB-KW"/>
</dbReference>
<keyword evidence="4" id="KW-0378">Hydrolase</keyword>
<evidence type="ECO:0000259" key="7">
    <source>
        <dbReference type="Pfam" id="PF01435"/>
    </source>
</evidence>
<dbReference type="AlphaFoldDB" id="A0A382JRA0"/>
<dbReference type="GO" id="GO:0004222">
    <property type="term" value="F:metalloendopeptidase activity"/>
    <property type="evidence" value="ECO:0007669"/>
    <property type="project" value="InterPro"/>
</dbReference>
<accession>A0A382JRA0</accession>
<proteinExistence type="predicted"/>
<evidence type="ECO:0000256" key="4">
    <source>
        <dbReference type="ARBA" id="ARBA00022801"/>
    </source>
</evidence>
<keyword evidence="6" id="KW-0482">Metalloprotease</keyword>